<evidence type="ECO:0000256" key="1">
    <source>
        <dbReference type="ARBA" id="ARBA00008956"/>
    </source>
</evidence>
<dbReference type="Proteomes" id="UP000652761">
    <property type="component" value="Unassembled WGS sequence"/>
</dbReference>
<keyword evidence="2 4" id="KW-0221">Differentiation</keyword>
<proteinExistence type="inferred from homology"/>
<comment type="caution">
    <text evidence="6">The sequence shown here is derived from an EMBL/GenBank/DDBJ whole genome shotgun (WGS) entry which is preliminary data.</text>
</comment>
<evidence type="ECO:0000256" key="3">
    <source>
        <dbReference type="ARBA" id="ARBA00023089"/>
    </source>
</evidence>
<dbReference type="GO" id="GO:0030154">
    <property type="term" value="P:cell differentiation"/>
    <property type="evidence" value="ECO:0007669"/>
    <property type="project" value="UniProtKB-KW"/>
</dbReference>
<dbReference type="PANTHER" id="PTHR31791">
    <property type="entry name" value="FRIGIDA-LIKE PROTEIN 3-RELATED"/>
    <property type="match status" value="1"/>
</dbReference>
<evidence type="ECO:0000256" key="4">
    <source>
        <dbReference type="RuleBase" id="RU364012"/>
    </source>
</evidence>
<dbReference type="InterPro" id="IPR012474">
    <property type="entry name" value="Frigida"/>
</dbReference>
<accession>A0A843VT09</accession>
<dbReference type="OrthoDB" id="1166059at2759"/>
<protein>
    <recommendedName>
        <fullName evidence="4">FRIGIDA-like protein</fullName>
    </recommendedName>
</protein>
<evidence type="ECO:0000313" key="6">
    <source>
        <dbReference type="EMBL" id="MQL96144.1"/>
    </source>
</evidence>
<name>A0A843VT09_COLES</name>
<keyword evidence="4" id="KW-0217">Developmental protein</keyword>
<sequence>MTCKHSLLVPDFIQKLSSKGRQIDAVKFVYAFELVDKFPPSQLLKEYVKGSKKIAQEVRKKGNNSAQAQNEATAKEVAALRAVVKTIEEYKLGSEYSPLSLQKRITQLEQQKTEKKRSAATALANPKGQAKQQQPNKRPRPSAATTVVAAHPPAPLSQTQPQHALVDRSQFLASTGPYGLSGSNYLYEHTSSAYSANPLGLGATRSPPRSFLYSDPLAGSSLYDRSGAYGSYSYSGGLPPQYNSSLYR</sequence>
<dbReference type="AlphaFoldDB" id="A0A843VT09"/>
<keyword evidence="7" id="KW-1185">Reference proteome</keyword>
<dbReference type="GO" id="GO:0009908">
    <property type="term" value="P:flower development"/>
    <property type="evidence" value="ECO:0007669"/>
    <property type="project" value="UniProtKB-KW"/>
</dbReference>
<reference evidence="6" key="1">
    <citation type="submission" date="2017-07" db="EMBL/GenBank/DDBJ databases">
        <title>Taro Niue Genome Assembly and Annotation.</title>
        <authorList>
            <person name="Atibalentja N."/>
            <person name="Keating K."/>
            <person name="Fields C.J."/>
        </authorList>
    </citation>
    <scope>NUCLEOTIDE SEQUENCE</scope>
    <source>
        <strain evidence="6">Niue_2</strain>
        <tissue evidence="6">Leaf</tissue>
    </source>
</reference>
<dbReference type="Pfam" id="PF07899">
    <property type="entry name" value="Frigida"/>
    <property type="match status" value="1"/>
</dbReference>
<keyword evidence="3 4" id="KW-0287">Flowering</keyword>
<dbReference type="PANTHER" id="PTHR31791:SF47">
    <property type="entry name" value="INACTIVE FRIGIDA-LIKE PROTEIN 2"/>
    <property type="match status" value="1"/>
</dbReference>
<evidence type="ECO:0000256" key="5">
    <source>
        <dbReference type="SAM" id="MobiDB-lite"/>
    </source>
</evidence>
<comment type="similarity">
    <text evidence="1 4">Belongs to the Frigida family.</text>
</comment>
<evidence type="ECO:0000256" key="2">
    <source>
        <dbReference type="ARBA" id="ARBA00022782"/>
    </source>
</evidence>
<evidence type="ECO:0000313" key="7">
    <source>
        <dbReference type="Proteomes" id="UP000652761"/>
    </source>
</evidence>
<feature type="compositionally biased region" description="Low complexity" evidence="5">
    <location>
        <begin position="141"/>
        <end position="151"/>
    </location>
</feature>
<organism evidence="6 7">
    <name type="scientific">Colocasia esculenta</name>
    <name type="common">Wild taro</name>
    <name type="synonym">Arum esculentum</name>
    <dbReference type="NCBI Taxonomy" id="4460"/>
    <lineage>
        <taxon>Eukaryota</taxon>
        <taxon>Viridiplantae</taxon>
        <taxon>Streptophyta</taxon>
        <taxon>Embryophyta</taxon>
        <taxon>Tracheophyta</taxon>
        <taxon>Spermatophyta</taxon>
        <taxon>Magnoliopsida</taxon>
        <taxon>Liliopsida</taxon>
        <taxon>Araceae</taxon>
        <taxon>Aroideae</taxon>
        <taxon>Colocasieae</taxon>
        <taxon>Colocasia</taxon>
    </lineage>
</organism>
<gene>
    <name evidence="6" type="ORF">Taro_028817</name>
</gene>
<feature type="region of interest" description="Disordered" evidence="5">
    <location>
        <begin position="108"/>
        <end position="162"/>
    </location>
</feature>
<dbReference type="EMBL" id="NMUH01001880">
    <property type="protein sequence ID" value="MQL96144.1"/>
    <property type="molecule type" value="Genomic_DNA"/>
</dbReference>